<keyword evidence="3" id="KW-1185">Reference proteome</keyword>
<evidence type="ECO:0000256" key="1">
    <source>
        <dbReference type="SAM" id="Phobius"/>
    </source>
</evidence>
<feature type="transmembrane region" description="Helical" evidence="1">
    <location>
        <begin position="599"/>
        <end position="619"/>
    </location>
</feature>
<dbReference type="RefSeq" id="WP_069117280.1">
    <property type="nucleotide sequence ID" value="NZ_CP017015.1"/>
</dbReference>
<feature type="transmembrane region" description="Helical" evidence="1">
    <location>
        <begin position="17"/>
        <end position="39"/>
    </location>
</feature>
<gene>
    <name evidence="2" type="ORF">SHELI_v1c09990</name>
</gene>
<dbReference type="Proteomes" id="UP000094378">
    <property type="component" value="Chromosome"/>
</dbReference>
<reference evidence="2 3" key="1">
    <citation type="submission" date="2016-08" db="EMBL/GenBank/DDBJ databases">
        <title>Complete genome sequence of Spiroplasma helicoides TABS-2 (DSM 22551).</title>
        <authorList>
            <person name="Shen W.-Y."/>
            <person name="Lo W.-S."/>
            <person name="Lai Y.-C."/>
            <person name="Kuo C.-H."/>
        </authorList>
    </citation>
    <scope>NUCLEOTIDE SEQUENCE [LARGE SCALE GENOMIC DNA]</scope>
    <source>
        <strain evidence="2 3">TABS-2</strain>
    </source>
</reference>
<sequence>MKHVILFNIGRNFKNKYFILVILLSVIGVIASNFSLFILNTSLNTDKTVMILIFSSLFWIILLFYVNLVFISNAMVQDSNNGILNLELAKKFRHSELLFYKLFANKLITIPLNIFLMVVLYLGLYIVNPINFDYYSSSVLFGYLTFFLLDLVFSCLLIFFCSFKKTRIVYFLSSSVFVFYLCSPIIGKVHMSGAQSDFNYLWEPPNLQTQSLLDLEKLSYQQDGVVYNLMKNFSSLNDDYSYKITAKNSQNDSCSNEEYECLYQADTVGDMNFYKYMGGYSYVAQSGLMLDSTYFLNNSVSTNKNFSYEISPNYSKNKIYQFLINTLYPSDNKNHYEDTFYYQWSAKNLKGPSQLNDYSMWLLNDEAIAKIKTTLNLNISNGDIKKELYQLNQIIIRDFIYTWSRSPQEYFDSRFYLADKWEHNSVNGSWGRQGKPKLNLINERDLYNKALLKDGNRLYMAIFFTLIDRYLNYNMEKMYVSSNKERTETKYYAVKSHDLKYLKYFIENPFYFHQYLLMYLNPNMGFANEQLTMTNSYIEPLPVRAYLYEQNSAYEELAYNEDASQNGILVAPRQSMYQDFDKIFTKEIKLTNRIVDTNFVVLGYIIFSLLLGVAGFSFYKLFNVI</sequence>
<name>A0A1B3SLY0_9MOLU</name>
<keyword evidence="1" id="KW-0812">Transmembrane</keyword>
<dbReference type="KEGG" id="shj:SHELI_v1c09990"/>
<protein>
    <submittedName>
        <fullName evidence="2">Uncharacterized protein</fullName>
    </submittedName>
</protein>
<keyword evidence="1" id="KW-1133">Transmembrane helix</keyword>
<feature type="transmembrane region" description="Helical" evidence="1">
    <location>
        <begin position="168"/>
        <end position="186"/>
    </location>
</feature>
<keyword evidence="1" id="KW-0472">Membrane</keyword>
<accession>A0A1B3SLY0</accession>
<evidence type="ECO:0000313" key="2">
    <source>
        <dbReference type="EMBL" id="AOG60946.1"/>
    </source>
</evidence>
<organism evidence="2 3">
    <name type="scientific">Spiroplasma helicoides</name>
    <dbReference type="NCBI Taxonomy" id="216938"/>
    <lineage>
        <taxon>Bacteria</taxon>
        <taxon>Bacillati</taxon>
        <taxon>Mycoplasmatota</taxon>
        <taxon>Mollicutes</taxon>
        <taxon>Entomoplasmatales</taxon>
        <taxon>Spiroplasmataceae</taxon>
        <taxon>Spiroplasma</taxon>
    </lineage>
</organism>
<dbReference type="EMBL" id="CP017015">
    <property type="protein sequence ID" value="AOG60946.1"/>
    <property type="molecule type" value="Genomic_DNA"/>
</dbReference>
<dbReference type="STRING" id="216938.SHELI_v1c09990"/>
<feature type="transmembrane region" description="Helical" evidence="1">
    <location>
        <begin position="97"/>
        <end position="127"/>
    </location>
</feature>
<feature type="transmembrane region" description="Helical" evidence="1">
    <location>
        <begin position="51"/>
        <end position="76"/>
    </location>
</feature>
<dbReference type="AlphaFoldDB" id="A0A1B3SLY0"/>
<feature type="transmembrane region" description="Helical" evidence="1">
    <location>
        <begin position="139"/>
        <end position="161"/>
    </location>
</feature>
<proteinExistence type="predicted"/>
<evidence type="ECO:0000313" key="3">
    <source>
        <dbReference type="Proteomes" id="UP000094378"/>
    </source>
</evidence>